<evidence type="ECO:0000256" key="2">
    <source>
        <dbReference type="ARBA" id="ARBA00022475"/>
    </source>
</evidence>
<dbReference type="EMBL" id="BART01032719">
    <property type="protein sequence ID" value="GAH13990.1"/>
    <property type="molecule type" value="Genomic_DNA"/>
</dbReference>
<evidence type="ECO:0000256" key="3">
    <source>
        <dbReference type="ARBA" id="ARBA00022692"/>
    </source>
</evidence>
<feature type="transmembrane region" description="Helical" evidence="7">
    <location>
        <begin position="157"/>
        <end position="178"/>
    </location>
</feature>
<evidence type="ECO:0000256" key="5">
    <source>
        <dbReference type="ARBA" id="ARBA00023136"/>
    </source>
</evidence>
<feature type="transmembrane region" description="Helical" evidence="7">
    <location>
        <begin position="102"/>
        <end position="121"/>
    </location>
</feature>
<dbReference type="AlphaFoldDB" id="X1E0R9"/>
<feature type="compositionally biased region" description="Basic and acidic residues" evidence="6">
    <location>
        <begin position="223"/>
        <end position="236"/>
    </location>
</feature>
<dbReference type="InterPro" id="IPR025199">
    <property type="entry name" value="FtsK_4TM"/>
</dbReference>
<feature type="transmembrane region" description="Helical" evidence="7">
    <location>
        <begin position="72"/>
        <end position="90"/>
    </location>
</feature>
<evidence type="ECO:0000256" key="7">
    <source>
        <dbReference type="SAM" id="Phobius"/>
    </source>
</evidence>
<feature type="domain" description="DNA translocase FtsK 4TM region" evidence="8">
    <location>
        <begin position="60"/>
        <end position="189"/>
    </location>
</feature>
<keyword evidence="4 7" id="KW-1133">Transmembrane helix</keyword>
<dbReference type="Pfam" id="PF13491">
    <property type="entry name" value="FtsK_4TM"/>
    <property type="match status" value="1"/>
</dbReference>
<gene>
    <name evidence="9" type="ORF">S01H4_56465</name>
</gene>
<name>X1E0R9_9ZZZZ</name>
<feature type="compositionally biased region" description="Basic residues" evidence="6">
    <location>
        <begin position="212"/>
        <end position="221"/>
    </location>
</feature>
<keyword evidence="2" id="KW-1003">Cell membrane</keyword>
<evidence type="ECO:0000256" key="4">
    <source>
        <dbReference type="ARBA" id="ARBA00022989"/>
    </source>
</evidence>
<proteinExistence type="predicted"/>
<dbReference type="GO" id="GO:0005886">
    <property type="term" value="C:plasma membrane"/>
    <property type="evidence" value="ECO:0007669"/>
    <property type="project" value="UniProtKB-SubCell"/>
</dbReference>
<feature type="region of interest" description="Disordered" evidence="6">
    <location>
        <begin position="202"/>
        <end position="236"/>
    </location>
</feature>
<evidence type="ECO:0000313" key="9">
    <source>
        <dbReference type="EMBL" id="GAH13990.1"/>
    </source>
</evidence>
<evidence type="ECO:0000259" key="8">
    <source>
        <dbReference type="Pfam" id="PF13491"/>
    </source>
</evidence>
<comment type="caution">
    <text evidence="9">The sequence shown here is derived from an EMBL/GenBank/DDBJ whole genome shotgun (WGS) entry which is preliminary data.</text>
</comment>
<keyword evidence="5 7" id="KW-0472">Membrane</keyword>
<comment type="subcellular location">
    <subcellularLocation>
        <location evidence="1">Cell membrane</location>
        <topology evidence="1">Multi-pass membrane protein</topology>
    </subcellularLocation>
</comment>
<reference evidence="9" key="1">
    <citation type="journal article" date="2014" name="Front. Microbiol.">
        <title>High frequency of phylogenetically diverse reductive dehalogenase-homologous genes in deep subseafloor sedimentary metagenomes.</title>
        <authorList>
            <person name="Kawai M."/>
            <person name="Futagami T."/>
            <person name="Toyoda A."/>
            <person name="Takaki Y."/>
            <person name="Nishi S."/>
            <person name="Hori S."/>
            <person name="Arai W."/>
            <person name="Tsubouchi T."/>
            <person name="Morono Y."/>
            <person name="Uchiyama I."/>
            <person name="Ito T."/>
            <person name="Fujiyama A."/>
            <person name="Inagaki F."/>
            <person name="Takami H."/>
        </authorList>
    </citation>
    <scope>NUCLEOTIDE SEQUENCE</scope>
    <source>
        <strain evidence="9">Expedition CK06-06</strain>
    </source>
</reference>
<evidence type="ECO:0000256" key="6">
    <source>
        <dbReference type="SAM" id="MobiDB-lite"/>
    </source>
</evidence>
<keyword evidence="3 7" id="KW-0812">Transmembrane</keyword>
<organism evidence="9">
    <name type="scientific">marine sediment metagenome</name>
    <dbReference type="NCBI Taxonomy" id="412755"/>
    <lineage>
        <taxon>unclassified sequences</taxon>
        <taxon>metagenomes</taxon>
        <taxon>ecological metagenomes</taxon>
    </lineage>
</organism>
<feature type="transmembrane region" description="Helical" evidence="7">
    <location>
        <begin position="34"/>
        <end position="52"/>
    </location>
</feature>
<accession>X1E0R9</accession>
<protein>
    <recommendedName>
        <fullName evidence="8">DNA translocase FtsK 4TM region domain-containing protein</fullName>
    </recommendedName>
</protein>
<evidence type="ECO:0000256" key="1">
    <source>
        <dbReference type="ARBA" id="ARBA00004651"/>
    </source>
</evidence>
<sequence length="236" mass="25588">MTRKRSTAQKSNRGSRRKISLPRIPLTPDQQLDIVGYVLLSVAGLTLLSFLSANQGEIPSWWLGTLRRGFGWGAYLVPLFVGAAGLWLVLREFGDRLPELTPYQVTGVLLGYLGMLATLHVPATLGLFGGDSQLAADEGIGGGHLGAFLSGQLDDGLGSIGMIVVLVTWWLIAVALTFRVTLREAADGWQLLLGKMRSRRAAIASSPPEHRRTVKVPRPKGKPSPDSDLDRLVIRT</sequence>
<feature type="non-terminal residue" evidence="9">
    <location>
        <position position="236"/>
    </location>
</feature>